<evidence type="ECO:0000256" key="9">
    <source>
        <dbReference type="ARBA" id="ARBA00042307"/>
    </source>
</evidence>
<evidence type="ECO:0000256" key="11">
    <source>
        <dbReference type="ARBA" id="ARBA00042396"/>
    </source>
</evidence>
<dbReference type="Gene3D" id="3.40.1190.20">
    <property type="match status" value="1"/>
</dbReference>
<dbReference type="InterPro" id="IPR013749">
    <property type="entry name" value="PM/HMP-P_kinase-1"/>
</dbReference>
<accession>A0A1H9FRR8</accession>
<reference evidence="15 16" key="1">
    <citation type="submission" date="2016-10" db="EMBL/GenBank/DDBJ databases">
        <authorList>
            <person name="de Groot N.N."/>
        </authorList>
    </citation>
    <scope>NUCLEOTIDE SEQUENCE [LARGE SCALE GENOMIC DNA]</scope>
    <source>
        <strain evidence="15 16">DSM 21633</strain>
    </source>
</reference>
<keyword evidence="3" id="KW-0808">Transferase</keyword>
<dbReference type="EMBL" id="FOES01000013">
    <property type="protein sequence ID" value="SEQ40610.1"/>
    <property type="molecule type" value="Genomic_DNA"/>
</dbReference>
<gene>
    <name evidence="15" type="ORF">SAMN05216362_1133</name>
</gene>
<dbReference type="SUPFAM" id="SSF53613">
    <property type="entry name" value="Ribokinase-like"/>
    <property type="match status" value="1"/>
</dbReference>
<dbReference type="PANTHER" id="PTHR20858:SF19">
    <property type="entry name" value="PYRIDOXINE KINASE"/>
    <property type="match status" value="1"/>
</dbReference>
<evidence type="ECO:0000313" key="15">
    <source>
        <dbReference type="EMBL" id="SEQ40610.1"/>
    </source>
</evidence>
<evidence type="ECO:0000259" key="14">
    <source>
        <dbReference type="Pfam" id="PF08543"/>
    </source>
</evidence>
<dbReference type="GO" id="GO:0008902">
    <property type="term" value="F:hydroxymethylpyrimidine kinase activity"/>
    <property type="evidence" value="ECO:0007669"/>
    <property type="project" value="TreeGrafter"/>
</dbReference>
<evidence type="ECO:0000256" key="6">
    <source>
        <dbReference type="ARBA" id="ARBA00022777"/>
    </source>
</evidence>
<keyword evidence="5" id="KW-0547">Nucleotide-binding</keyword>
<dbReference type="PANTHER" id="PTHR20858">
    <property type="entry name" value="PHOSPHOMETHYLPYRIMIDINE KINASE"/>
    <property type="match status" value="1"/>
</dbReference>
<evidence type="ECO:0000256" key="5">
    <source>
        <dbReference type="ARBA" id="ARBA00022741"/>
    </source>
</evidence>
<organism evidence="15 16">
    <name type="scientific">Piscibacillus halophilus</name>
    <dbReference type="NCBI Taxonomy" id="571933"/>
    <lineage>
        <taxon>Bacteria</taxon>
        <taxon>Bacillati</taxon>
        <taxon>Bacillota</taxon>
        <taxon>Bacilli</taxon>
        <taxon>Bacillales</taxon>
        <taxon>Bacillaceae</taxon>
        <taxon>Piscibacillus</taxon>
    </lineage>
</organism>
<dbReference type="GO" id="GO:0008478">
    <property type="term" value="F:pyridoxal kinase activity"/>
    <property type="evidence" value="ECO:0007669"/>
    <property type="project" value="UniProtKB-EC"/>
</dbReference>
<evidence type="ECO:0000256" key="10">
    <source>
        <dbReference type="ARBA" id="ARBA00042348"/>
    </source>
</evidence>
<keyword evidence="16" id="KW-1185">Reference proteome</keyword>
<dbReference type="InterPro" id="IPR029056">
    <property type="entry name" value="Ribokinase-like"/>
</dbReference>
<comment type="similarity">
    <text evidence="1">Belongs to the ThiD family.</text>
</comment>
<feature type="domain" description="Pyridoxamine kinase/Phosphomethylpyrimidine kinase" evidence="14">
    <location>
        <begin position="11"/>
        <end position="258"/>
    </location>
</feature>
<evidence type="ECO:0000256" key="13">
    <source>
        <dbReference type="ARBA" id="ARBA00049293"/>
    </source>
</evidence>
<dbReference type="GO" id="GO:0005524">
    <property type="term" value="F:ATP binding"/>
    <property type="evidence" value="ECO:0007669"/>
    <property type="project" value="UniProtKB-KW"/>
</dbReference>
<dbReference type="GO" id="GO:0005829">
    <property type="term" value="C:cytosol"/>
    <property type="evidence" value="ECO:0007669"/>
    <property type="project" value="TreeGrafter"/>
</dbReference>
<name>A0A1H9FRR8_9BACI</name>
<comment type="catalytic activity">
    <reaction evidence="13">
        <text>pyridoxal + ATP = pyridoxal 5'-phosphate + ADP + H(+)</text>
        <dbReference type="Rhea" id="RHEA:10224"/>
        <dbReference type="ChEBI" id="CHEBI:15378"/>
        <dbReference type="ChEBI" id="CHEBI:17310"/>
        <dbReference type="ChEBI" id="CHEBI:30616"/>
        <dbReference type="ChEBI" id="CHEBI:456216"/>
        <dbReference type="ChEBI" id="CHEBI:597326"/>
        <dbReference type="EC" id="2.7.1.35"/>
    </reaction>
</comment>
<keyword evidence="7" id="KW-0067">ATP-binding</keyword>
<keyword evidence="6 15" id="KW-0418">Kinase</keyword>
<keyword evidence="4" id="KW-0479">Metal-binding</keyword>
<dbReference type="GO" id="GO:0008972">
    <property type="term" value="F:phosphomethylpyrimidine kinase activity"/>
    <property type="evidence" value="ECO:0007669"/>
    <property type="project" value="InterPro"/>
</dbReference>
<dbReference type="InterPro" id="IPR004399">
    <property type="entry name" value="HMP/HMP-P_kinase_dom"/>
</dbReference>
<evidence type="ECO:0000256" key="12">
    <source>
        <dbReference type="ARBA" id="ARBA00042531"/>
    </source>
</evidence>
<evidence type="ECO:0000256" key="1">
    <source>
        <dbReference type="ARBA" id="ARBA00009879"/>
    </source>
</evidence>
<dbReference type="Proteomes" id="UP000199427">
    <property type="component" value="Unassembled WGS sequence"/>
</dbReference>
<dbReference type="FunFam" id="3.40.1190.20:FF:000003">
    <property type="entry name" value="Phosphomethylpyrimidine kinase ThiD"/>
    <property type="match status" value="1"/>
</dbReference>
<dbReference type="EC" id="2.7.1.35" evidence="2"/>
<evidence type="ECO:0000256" key="8">
    <source>
        <dbReference type="ARBA" id="ARBA00022842"/>
    </source>
</evidence>
<keyword evidence="8" id="KW-0460">Magnesium</keyword>
<dbReference type="RefSeq" id="WP_091773437.1">
    <property type="nucleotide sequence ID" value="NZ_FOES01000013.1"/>
</dbReference>
<sequence length="269" mass="28715">MKKALVLAGSDTSGGAGIQADIKTSQEIGIYPMTALTTIVAQNPSTNWAHDVYPIDYDTVKAQLHTILDGVGVDIMKTGMLPTAEIIELAAEVIEKHDLPAVVDPVLVCKGQDEALHPENSEALRNVLVPKALVTTPNLFEAGQLAQMSNITTVDEMKEAAERIYDLGAKNVIVKGGSDVEGDKAVDVFYAGNEFILIETSTIDTTYTHGAGCTFASAITAYIAKGQEPLEAIKSAKTFITNAIEGASELNQYVGSVNQFANRHNHVKL</sequence>
<evidence type="ECO:0000256" key="4">
    <source>
        <dbReference type="ARBA" id="ARBA00022723"/>
    </source>
</evidence>
<dbReference type="Pfam" id="PF08543">
    <property type="entry name" value="Phos_pyr_kin"/>
    <property type="match status" value="1"/>
</dbReference>
<dbReference type="OrthoDB" id="9810880at2"/>
<proteinExistence type="inferred from homology"/>
<dbReference type="GO" id="GO:0046872">
    <property type="term" value="F:metal ion binding"/>
    <property type="evidence" value="ECO:0007669"/>
    <property type="project" value="UniProtKB-KW"/>
</dbReference>
<dbReference type="AlphaFoldDB" id="A0A1H9FRR8"/>
<dbReference type="NCBIfam" id="TIGR00097">
    <property type="entry name" value="HMP-P_kinase"/>
    <property type="match status" value="1"/>
</dbReference>
<evidence type="ECO:0000256" key="2">
    <source>
        <dbReference type="ARBA" id="ARBA00012104"/>
    </source>
</evidence>
<dbReference type="CDD" id="cd01169">
    <property type="entry name" value="HMPP_kinase"/>
    <property type="match status" value="1"/>
</dbReference>
<dbReference type="STRING" id="571933.SAMN05216362_1133"/>
<dbReference type="GO" id="GO:0009228">
    <property type="term" value="P:thiamine biosynthetic process"/>
    <property type="evidence" value="ECO:0007669"/>
    <property type="project" value="InterPro"/>
</dbReference>
<evidence type="ECO:0000256" key="3">
    <source>
        <dbReference type="ARBA" id="ARBA00022679"/>
    </source>
</evidence>
<evidence type="ECO:0000313" key="16">
    <source>
        <dbReference type="Proteomes" id="UP000199427"/>
    </source>
</evidence>
<protein>
    <recommendedName>
        <fullName evidence="2">pyridoxal kinase</fullName>
        <ecNumber evidence="2">2.7.1.35</ecNumber>
    </recommendedName>
    <alternativeName>
        <fullName evidence="10">PN/PL/PM kinase</fullName>
    </alternativeName>
    <alternativeName>
        <fullName evidence="11">Pyridoxal kinase</fullName>
    </alternativeName>
    <alternativeName>
        <fullName evidence="9">Pyridoxamine kinase</fullName>
    </alternativeName>
    <alternativeName>
        <fullName evidence="12">Vitamin B6 kinase</fullName>
    </alternativeName>
</protein>
<evidence type="ECO:0000256" key="7">
    <source>
        <dbReference type="ARBA" id="ARBA00022840"/>
    </source>
</evidence>
<dbReference type="NCBIfam" id="NF009077">
    <property type="entry name" value="PRK12412.1"/>
    <property type="match status" value="1"/>
</dbReference>